<keyword evidence="8" id="KW-0520">NAD</keyword>
<reference evidence="14" key="1">
    <citation type="journal article" date="2010" name="Int. J. Syst. Evol. Microbiol.">
        <title>Porticoccus litoralis gen. nov., sp. nov., a gammaproteobacterium isolated from the Yellow Sea.</title>
        <authorList>
            <person name="Oh H.M."/>
            <person name="Kim H."/>
            <person name="Kim K.M."/>
            <person name="Min G.S."/>
            <person name="Cho J.C."/>
        </authorList>
    </citation>
    <scope>NUCLEOTIDE SEQUENCE</scope>
    <source>
        <strain evidence="14">DSM 25064</strain>
    </source>
</reference>
<proteinExistence type="inferred from homology"/>
<evidence type="ECO:0000256" key="4">
    <source>
        <dbReference type="ARBA" id="ARBA00013001"/>
    </source>
</evidence>
<dbReference type="SUPFAM" id="SSF55021">
    <property type="entry name" value="ACT-like"/>
    <property type="match status" value="1"/>
</dbReference>
<dbReference type="InterPro" id="IPR029753">
    <property type="entry name" value="D-isomer_DH_CS"/>
</dbReference>
<protein>
    <recommendedName>
        <fullName evidence="6">D-3-phosphoglycerate dehydrogenase</fullName>
        <ecNumber evidence="4">1.1.1.399</ecNumber>
        <ecNumber evidence="5">1.1.1.95</ecNumber>
    </recommendedName>
    <alternativeName>
        <fullName evidence="9">2-oxoglutarate reductase</fullName>
    </alternativeName>
</protein>
<dbReference type="Pfam" id="PF00389">
    <property type="entry name" value="2-Hacid_dh"/>
    <property type="match status" value="1"/>
</dbReference>
<evidence type="ECO:0000256" key="5">
    <source>
        <dbReference type="ARBA" id="ARBA00013143"/>
    </source>
</evidence>
<dbReference type="SUPFAM" id="SSF52283">
    <property type="entry name" value="Formate/glycerate dehydrogenase catalytic domain-like"/>
    <property type="match status" value="1"/>
</dbReference>
<dbReference type="InterPro" id="IPR029752">
    <property type="entry name" value="D-isomer_DH_CS1"/>
</dbReference>
<dbReference type="PROSITE" id="PS00670">
    <property type="entry name" value="D_2_HYDROXYACID_DH_2"/>
    <property type="match status" value="1"/>
</dbReference>
<dbReference type="EMBL" id="JAUUUU010000003">
    <property type="protein sequence ID" value="MDP1520818.1"/>
    <property type="molecule type" value="Genomic_DNA"/>
</dbReference>
<comment type="catalytic activity">
    <reaction evidence="11">
        <text>(2R)-3-phosphoglycerate + NAD(+) = 3-phosphooxypyruvate + NADH + H(+)</text>
        <dbReference type="Rhea" id="RHEA:12641"/>
        <dbReference type="ChEBI" id="CHEBI:15378"/>
        <dbReference type="ChEBI" id="CHEBI:18110"/>
        <dbReference type="ChEBI" id="CHEBI:57540"/>
        <dbReference type="ChEBI" id="CHEBI:57945"/>
        <dbReference type="ChEBI" id="CHEBI:58272"/>
        <dbReference type="EC" id="1.1.1.95"/>
    </reaction>
</comment>
<comment type="catalytic activity">
    <reaction evidence="10">
        <text>(R)-2-hydroxyglutarate + NAD(+) = 2-oxoglutarate + NADH + H(+)</text>
        <dbReference type="Rhea" id="RHEA:49612"/>
        <dbReference type="ChEBI" id="CHEBI:15378"/>
        <dbReference type="ChEBI" id="CHEBI:15801"/>
        <dbReference type="ChEBI" id="CHEBI:16810"/>
        <dbReference type="ChEBI" id="CHEBI:57540"/>
        <dbReference type="ChEBI" id="CHEBI:57945"/>
        <dbReference type="EC" id="1.1.1.399"/>
    </reaction>
</comment>
<evidence type="ECO:0000259" key="13">
    <source>
        <dbReference type="PROSITE" id="PS51671"/>
    </source>
</evidence>
<comment type="pathway">
    <text evidence="2">Amino-acid biosynthesis; L-serine biosynthesis; L-serine from 3-phospho-D-glycerate: step 1/3.</text>
</comment>
<evidence type="ECO:0000313" key="15">
    <source>
        <dbReference type="Proteomes" id="UP001178354"/>
    </source>
</evidence>
<dbReference type="Gene3D" id="3.30.70.260">
    <property type="match status" value="1"/>
</dbReference>
<dbReference type="SUPFAM" id="SSF51735">
    <property type="entry name" value="NAD(P)-binding Rossmann-fold domains"/>
    <property type="match status" value="1"/>
</dbReference>
<evidence type="ECO:0000256" key="7">
    <source>
        <dbReference type="ARBA" id="ARBA00023002"/>
    </source>
</evidence>
<dbReference type="InterPro" id="IPR002912">
    <property type="entry name" value="ACT_dom"/>
</dbReference>
<dbReference type="Pfam" id="PF02826">
    <property type="entry name" value="2-Hacid_dh_C"/>
    <property type="match status" value="1"/>
</dbReference>
<evidence type="ECO:0000313" key="14">
    <source>
        <dbReference type="EMBL" id="MDP1520818.1"/>
    </source>
</evidence>
<dbReference type="AlphaFoldDB" id="A0AAW8B391"/>
<dbReference type="InterPro" id="IPR045865">
    <property type="entry name" value="ACT-like_dom_sf"/>
</dbReference>
<sequence>MFKVRTYNQISAKGLDRFPRENYEIASEFNTPDAILLRSQKMHDEVVADSVKAVARAGAGVNNIPVADYTHRGIVVFNTPGANANAVKELVASSLFLSSRDIFGGMSYVQGLTDMTDAGEMAKLLEKQKKQFAGCEVAGKRLGVVGLGAIGALVANMAVELGMEVFGYDPAISVEAAWRLSRRVQKMENLQSLLAQSDFITLHVPAIDATHHMINAEMLRCVKPSATLLNFAREEVVDVDAVIAALDEKRLAKYVTDFPVPALLGRPDVLLMPHIGASTAEAEENCAVMAADQLMDYLENGNIRNSVNFPATKMERNGGYRITFCNENVPRVLGHVLSLLADRDLNVIDMVNQSRDDIAYNIIDVASEPSDELLAAIREVDGVVAVRSL</sequence>
<dbReference type="EC" id="1.1.1.95" evidence="5"/>
<dbReference type="Proteomes" id="UP001178354">
    <property type="component" value="Unassembled WGS sequence"/>
</dbReference>
<dbReference type="RefSeq" id="WP_305170396.1">
    <property type="nucleotide sequence ID" value="NZ_JAUUUU010000003.1"/>
</dbReference>
<evidence type="ECO:0000256" key="11">
    <source>
        <dbReference type="ARBA" id="ARBA00048731"/>
    </source>
</evidence>
<dbReference type="InterPro" id="IPR006139">
    <property type="entry name" value="D-isomer_2_OHA_DH_cat_dom"/>
</dbReference>
<dbReference type="PROSITE" id="PS00065">
    <property type="entry name" value="D_2_HYDROXYACID_DH_1"/>
    <property type="match status" value="1"/>
</dbReference>
<dbReference type="EC" id="1.1.1.399" evidence="4"/>
<dbReference type="CDD" id="cd04901">
    <property type="entry name" value="ACT_3PGDH"/>
    <property type="match status" value="1"/>
</dbReference>
<dbReference type="PANTHER" id="PTHR42938">
    <property type="entry name" value="FORMATE DEHYDROGENASE 1"/>
    <property type="match status" value="1"/>
</dbReference>
<comment type="similarity">
    <text evidence="3 12">Belongs to the D-isomer specific 2-hydroxyacid dehydrogenase family.</text>
</comment>
<keyword evidence="7 12" id="KW-0560">Oxidoreductase</keyword>
<dbReference type="CDD" id="cd12174">
    <property type="entry name" value="PGDH_like_3"/>
    <property type="match status" value="1"/>
</dbReference>
<evidence type="ECO:0000256" key="10">
    <source>
        <dbReference type="ARBA" id="ARBA00048126"/>
    </source>
</evidence>
<evidence type="ECO:0000256" key="6">
    <source>
        <dbReference type="ARBA" id="ARBA00021582"/>
    </source>
</evidence>
<evidence type="ECO:0000256" key="2">
    <source>
        <dbReference type="ARBA" id="ARBA00005216"/>
    </source>
</evidence>
<evidence type="ECO:0000256" key="8">
    <source>
        <dbReference type="ARBA" id="ARBA00023027"/>
    </source>
</evidence>
<dbReference type="GO" id="GO:0051287">
    <property type="term" value="F:NAD binding"/>
    <property type="evidence" value="ECO:0007669"/>
    <property type="project" value="InterPro"/>
</dbReference>
<dbReference type="PROSITE" id="PS51671">
    <property type="entry name" value="ACT"/>
    <property type="match status" value="1"/>
</dbReference>
<feature type="domain" description="ACT" evidence="13">
    <location>
        <begin position="321"/>
        <end position="389"/>
    </location>
</feature>
<dbReference type="InterPro" id="IPR036291">
    <property type="entry name" value="NAD(P)-bd_dom_sf"/>
</dbReference>
<keyword evidence="15" id="KW-1185">Reference proteome</keyword>
<accession>A0AAW8B391</accession>
<organism evidence="14 15">
    <name type="scientific">Porticoccus litoralis</name>
    <dbReference type="NCBI Taxonomy" id="434086"/>
    <lineage>
        <taxon>Bacteria</taxon>
        <taxon>Pseudomonadati</taxon>
        <taxon>Pseudomonadota</taxon>
        <taxon>Gammaproteobacteria</taxon>
        <taxon>Cellvibrionales</taxon>
        <taxon>Porticoccaceae</taxon>
        <taxon>Porticoccus</taxon>
    </lineage>
</organism>
<evidence type="ECO:0000256" key="9">
    <source>
        <dbReference type="ARBA" id="ARBA00030455"/>
    </source>
</evidence>
<dbReference type="InterPro" id="IPR006140">
    <property type="entry name" value="D-isomer_DH_NAD-bd"/>
</dbReference>
<evidence type="ECO:0000256" key="3">
    <source>
        <dbReference type="ARBA" id="ARBA00005854"/>
    </source>
</evidence>
<name>A0AAW8B391_9GAMM</name>
<gene>
    <name evidence="14" type="ORF">Q8A57_07555</name>
</gene>
<dbReference type="GO" id="GO:0004617">
    <property type="term" value="F:phosphoglycerate dehydrogenase activity"/>
    <property type="evidence" value="ECO:0007669"/>
    <property type="project" value="UniProtKB-EC"/>
</dbReference>
<dbReference type="Gene3D" id="3.40.50.720">
    <property type="entry name" value="NAD(P)-binding Rossmann-like Domain"/>
    <property type="match status" value="2"/>
</dbReference>
<comment type="caution">
    <text evidence="14">The sequence shown here is derived from an EMBL/GenBank/DDBJ whole genome shotgun (WGS) entry which is preliminary data.</text>
</comment>
<dbReference type="PANTHER" id="PTHR42938:SF47">
    <property type="entry name" value="HYDROXYPYRUVATE REDUCTASE"/>
    <property type="match status" value="1"/>
</dbReference>
<comment type="function">
    <text evidence="1">Catalyzes the reversible oxidation of 3-phospho-D-glycerate to 3-phosphonooxypyruvate, the first step of the phosphorylated L-serine biosynthesis pathway. Also catalyzes the reversible oxidation of 2-hydroxyglutarate to 2-oxoglutarate.</text>
</comment>
<evidence type="ECO:0000256" key="1">
    <source>
        <dbReference type="ARBA" id="ARBA00003800"/>
    </source>
</evidence>
<reference evidence="14" key="2">
    <citation type="submission" date="2023-08" db="EMBL/GenBank/DDBJ databases">
        <authorList>
            <person name="Luo J."/>
        </authorList>
    </citation>
    <scope>NUCLEOTIDE SEQUENCE</scope>
    <source>
        <strain evidence="14">DSM 25064</strain>
    </source>
</reference>
<evidence type="ECO:0000256" key="12">
    <source>
        <dbReference type="RuleBase" id="RU003719"/>
    </source>
</evidence>